<proteinExistence type="predicted"/>
<evidence type="ECO:0000313" key="3">
    <source>
        <dbReference type="Proteomes" id="UP000240859"/>
    </source>
</evidence>
<comment type="caution">
    <text evidence="2">The sequence shown here is derived from an EMBL/GenBank/DDBJ whole genome shotgun (WGS) entry which is preliminary data.</text>
</comment>
<reference evidence="2 3" key="1">
    <citation type="journal article" date="2016" name="Front. Microbiol.">
        <title>Comprehensive Phylogenetic Analysis of Bovine Non-aureus Staphylococci Species Based on Whole-Genome Sequencing.</title>
        <authorList>
            <person name="Naushad S."/>
            <person name="Barkema H.W."/>
            <person name="Luby C."/>
            <person name="Condas L.A."/>
            <person name="Nobrega D.B."/>
            <person name="Carson D.A."/>
            <person name="De Buck J."/>
        </authorList>
    </citation>
    <scope>NUCLEOTIDE SEQUENCE [LARGE SCALE GENOMIC DNA]</scope>
    <source>
        <strain evidence="2 3">SNUC 1084</strain>
    </source>
</reference>
<feature type="transmembrane region" description="Helical" evidence="1">
    <location>
        <begin position="307"/>
        <end position="327"/>
    </location>
</feature>
<feature type="transmembrane region" description="Helical" evidence="1">
    <location>
        <begin position="284"/>
        <end position="301"/>
    </location>
</feature>
<dbReference type="GO" id="GO:0005524">
    <property type="term" value="F:ATP binding"/>
    <property type="evidence" value="ECO:0007669"/>
    <property type="project" value="UniProtKB-KW"/>
</dbReference>
<dbReference type="Proteomes" id="UP000240859">
    <property type="component" value="Unassembled WGS sequence"/>
</dbReference>
<sequence>MNENAKQLFSKRKQEINKEKSYYNKFIFNGHFSVFLVIMLGAFILGYGDWLKAIPKGINYSLIASIVLAITSMFPIRTLLKDADRLFLLPFEKHMTDYMKHSLLYSYFSRIGFQILVVIVLFPLFYVINNKTYDFYILFAILSLLFPYLGLLLKWQWYKYQLEGWSIYVLLFIIFTSGYYVALAPKQISSVTSILILVGLFLLLRNQNKAQLFPWERMIKSEQQHHMNYYKFVNMFTDVKHLKETAVRRSYLDSFLATPKHKRFNKDYMYLYLFIRSFARGKDAFNIILRLVIIALVLMLWLQHPIITLIIGSLFMYITLLQMAQFYTQQAYGLWPQVWPVTDSKVIKGYEQFLNRLMLSIGILFIIAYTIVFPQYCYFSVLFLLVGWLTIRNVIKKLKYQETLLRD</sequence>
<feature type="transmembrane region" description="Helical" evidence="1">
    <location>
        <begin position="353"/>
        <end position="372"/>
    </location>
</feature>
<keyword evidence="1" id="KW-0472">Membrane</keyword>
<feature type="transmembrane region" description="Helical" evidence="1">
    <location>
        <begin position="188"/>
        <end position="204"/>
    </location>
</feature>
<dbReference type="RefSeq" id="WP_107600762.1">
    <property type="nucleotide sequence ID" value="NZ_JBOIMJ010000002.1"/>
</dbReference>
<dbReference type="Pfam" id="PF05975">
    <property type="entry name" value="EcsB"/>
    <property type="match status" value="1"/>
</dbReference>
<accession>A0ABX5IPY4</accession>
<keyword evidence="1" id="KW-1133">Transmembrane helix</keyword>
<organism evidence="2 3">
    <name type="scientific">Staphylococcus succinus</name>
    <dbReference type="NCBI Taxonomy" id="61015"/>
    <lineage>
        <taxon>Bacteria</taxon>
        <taxon>Bacillati</taxon>
        <taxon>Bacillota</taxon>
        <taxon>Bacilli</taxon>
        <taxon>Bacillales</taxon>
        <taxon>Staphylococcaceae</taxon>
        <taxon>Staphylococcus</taxon>
    </lineage>
</organism>
<feature type="transmembrane region" description="Helical" evidence="1">
    <location>
        <begin position="378"/>
        <end position="395"/>
    </location>
</feature>
<evidence type="ECO:0000313" key="2">
    <source>
        <dbReference type="EMBL" id="PTI69189.1"/>
    </source>
</evidence>
<keyword evidence="3" id="KW-1185">Reference proteome</keyword>
<feature type="transmembrane region" description="Helical" evidence="1">
    <location>
        <begin position="165"/>
        <end position="182"/>
    </location>
</feature>
<feature type="transmembrane region" description="Helical" evidence="1">
    <location>
        <begin position="107"/>
        <end position="129"/>
    </location>
</feature>
<keyword evidence="2" id="KW-0067">ATP-binding</keyword>
<feature type="transmembrane region" description="Helical" evidence="1">
    <location>
        <begin position="26"/>
        <end position="48"/>
    </location>
</feature>
<evidence type="ECO:0000256" key="1">
    <source>
        <dbReference type="SAM" id="Phobius"/>
    </source>
</evidence>
<gene>
    <name evidence="2" type="ORF">BU057_06080</name>
</gene>
<name>A0ABX5IPY4_9STAP</name>
<dbReference type="EMBL" id="PZFR01000025">
    <property type="protein sequence ID" value="PTI69189.1"/>
    <property type="molecule type" value="Genomic_DNA"/>
</dbReference>
<protein>
    <submittedName>
        <fullName evidence="2">Multidrug ABC transporter ATP-binding protein</fullName>
    </submittedName>
</protein>
<feature type="transmembrane region" description="Helical" evidence="1">
    <location>
        <begin position="135"/>
        <end position="153"/>
    </location>
</feature>
<dbReference type="PIRSF" id="PIRSF037259">
    <property type="entry name" value="EcsB_ABC"/>
    <property type="match status" value="1"/>
</dbReference>
<feature type="transmembrane region" description="Helical" evidence="1">
    <location>
        <begin position="60"/>
        <end position="80"/>
    </location>
</feature>
<keyword evidence="1" id="KW-0812">Transmembrane</keyword>
<dbReference type="NCBIfam" id="NF047570">
    <property type="entry name" value="ABC_perm_EcsB"/>
    <property type="match status" value="1"/>
</dbReference>
<dbReference type="InterPro" id="IPR010288">
    <property type="entry name" value="EcsB_ABC"/>
</dbReference>
<keyword evidence="2" id="KW-0547">Nucleotide-binding</keyword>